<dbReference type="Pfam" id="PF14100">
    <property type="entry name" value="DUF6807"/>
    <property type="match status" value="1"/>
</dbReference>
<evidence type="ECO:0000259" key="3">
    <source>
        <dbReference type="Pfam" id="PF22725"/>
    </source>
</evidence>
<dbReference type="Pfam" id="PF01408">
    <property type="entry name" value="GFO_IDH_MocA"/>
    <property type="match status" value="1"/>
</dbReference>
<dbReference type="Gene3D" id="3.40.50.720">
    <property type="entry name" value="NAD(P)-binding Rossmann-like Domain"/>
    <property type="match status" value="1"/>
</dbReference>
<dbReference type="EMBL" id="QZEY01000014">
    <property type="protein sequence ID" value="RJL24702.1"/>
    <property type="molecule type" value="Genomic_DNA"/>
</dbReference>
<dbReference type="InterPro" id="IPR000683">
    <property type="entry name" value="Gfo/Idh/MocA-like_OxRdtase_N"/>
</dbReference>
<accession>A0A3A4AZA3</accession>
<name>A0A3A4AZA3_9ACTN</name>
<dbReference type="OrthoDB" id="9812981at2"/>
<keyword evidence="1" id="KW-0560">Oxidoreductase</keyword>
<organism evidence="4 5">
    <name type="scientific">Bailinhaonella thermotolerans</name>
    <dbReference type="NCBI Taxonomy" id="1070861"/>
    <lineage>
        <taxon>Bacteria</taxon>
        <taxon>Bacillati</taxon>
        <taxon>Actinomycetota</taxon>
        <taxon>Actinomycetes</taxon>
        <taxon>Streptosporangiales</taxon>
        <taxon>Streptosporangiaceae</taxon>
        <taxon>Bailinhaonella</taxon>
    </lineage>
</organism>
<protein>
    <submittedName>
        <fullName evidence="4">Dehydrogenase</fullName>
    </submittedName>
</protein>
<reference evidence="4 5" key="1">
    <citation type="submission" date="2018-09" db="EMBL/GenBank/DDBJ databases">
        <title>YIM 75507 draft genome.</title>
        <authorList>
            <person name="Tang S."/>
            <person name="Feng Y."/>
        </authorList>
    </citation>
    <scope>NUCLEOTIDE SEQUENCE [LARGE SCALE GENOMIC DNA]</scope>
    <source>
        <strain evidence="4 5">YIM 75507</strain>
    </source>
</reference>
<feature type="domain" description="Gfo/Idh/MocA-like oxidoreductase N-terminal" evidence="2">
    <location>
        <begin position="8"/>
        <end position="127"/>
    </location>
</feature>
<dbReference type="PANTHER" id="PTHR43818:SF11">
    <property type="entry name" value="BCDNA.GH03377"/>
    <property type="match status" value="1"/>
</dbReference>
<evidence type="ECO:0000313" key="5">
    <source>
        <dbReference type="Proteomes" id="UP000265768"/>
    </source>
</evidence>
<evidence type="ECO:0000256" key="1">
    <source>
        <dbReference type="ARBA" id="ARBA00023002"/>
    </source>
</evidence>
<dbReference type="GO" id="GO:0016491">
    <property type="term" value="F:oxidoreductase activity"/>
    <property type="evidence" value="ECO:0007669"/>
    <property type="project" value="UniProtKB-KW"/>
</dbReference>
<dbReference type="AlphaFoldDB" id="A0A3A4AZA3"/>
<dbReference type="Proteomes" id="UP000265768">
    <property type="component" value="Unassembled WGS sequence"/>
</dbReference>
<sequence length="657" mass="69046">MKETTEPVRVVLAGAHGHGATYLDRLRRLRGRAELVGVCDVRPVPPEALAGLGEPDQGDDVGALVARTRAEIAVLATPTPAHAPMAVAALEAGAHVLVEKPPAPSMAAFERMARAAERTGRGCQIGFQSLGSEAIAAVRRLVAGGAIGRVTGVGAAGSWPRPAAYFTRSPWAGRRRMGGDDVMDGALTNPFAHAVVTALAVAGAEGRGSVAGVETDLYHANPIEADDTSAVRIRLADGTPVVVAVTLCAPARDEPYVVVHGERGRVRLVYTTDEVTVERPGSPPEVTRHGRADLLENLVAHVRGGEALLVPPARTAAFMEVMEAVRLAPDPAPIGDEHQEVTPGGRVLRGVSALVEEAAERLALFTELDAPWAVPRVALAAAGRPVATYVTAPRLPATHAPRPHLHPVRTLGGVTVTETLPEDHPHHLGAGVAIPDVGGRNFWGGRTYVRDRGPAWLDDHGRQRHAGFTGRTPAGFTETLVWEGPDGLPVIREKRVVRVRDAPPGWALELTFTLANATGTPLPIRSSATKGRPGAAYGGFFWRAPGDSRDRRVFTAGAEGEEAVHGSQAPWLALSAVSAGDEPWTLVFVQDADPWFVRIADYPGIGAALAWDTPLVLGRVLTRAVTVVVADGRLDRAEAARLAAAAAPGRTAPASAR</sequence>
<dbReference type="SUPFAM" id="SSF51735">
    <property type="entry name" value="NAD(P)-binding Rossmann-fold domains"/>
    <property type="match status" value="1"/>
</dbReference>
<dbReference type="GO" id="GO:0000166">
    <property type="term" value="F:nucleotide binding"/>
    <property type="evidence" value="ECO:0007669"/>
    <property type="project" value="InterPro"/>
</dbReference>
<dbReference type="SUPFAM" id="SSF55347">
    <property type="entry name" value="Glyceraldehyde-3-phosphate dehydrogenase-like, C-terminal domain"/>
    <property type="match status" value="1"/>
</dbReference>
<dbReference type="Gene3D" id="3.30.360.10">
    <property type="entry name" value="Dihydrodipicolinate Reductase, domain 2"/>
    <property type="match status" value="1"/>
</dbReference>
<dbReference type="Pfam" id="PF22725">
    <property type="entry name" value="GFO_IDH_MocA_C3"/>
    <property type="match status" value="1"/>
</dbReference>
<dbReference type="PANTHER" id="PTHR43818">
    <property type="entry name" value="BCDNA.GH03377"/>
    <property type="match status" value="1"/>
</dbReference>
<dbReference type="InterPro" id="IPR036291">
    <property type="entry name" value="NAD(P)-bd_dom_sf"/>
</dbReference>
<comment type="caution">
    <text evidence="4">The sequence shown here is derived from an EMBL/GenBank/DDBJ whole genome shotgun (WGS) entry which is preliminary data.</text>
</comment>
<keyword evidence="5" id="KW-1185">Reference proteome</keyword>
<dbReference type="InterPro" id="IPR050463">
    <property type="entry name" value="Gfo/Idh/MocA_oxidrdct_glycsds"/>
</dbReference>
<gene>
    <name evidence="4" type="ORF">D5H75_28295</name>
</gene>
<feature type="domain" description="GFO/IDH/MocA-like oxidoreductase" evidence="3">
    <location>
        <begin position="136"/>
        <end position="266"/>
    </location>
</feature>
<proteinExistence type="predicted"/>
<evidence type="ECO:0000259" key="2">
    <source>
        <dbReference type="Pfam" id="PF01408"/>
    </source>
</evidence>
<dbReference type="InterPro" id="IPR055170">
    <property type="entry name" value="GFO_IDH_MocA-like_dom"/>
</dbReference>
<dbReference type="RefSeq" id="WP_119929619.1">
    <property type="nucleotide sequence ID" value="NZ_QZEY01000014.1"/>
</dbReference>
<evidence type="ECO:0000313" key="4">
    <source>
        <dbReference type="EMBL" id="RJL24702.1"/>
    </source>
</evidence>
<dbReference type="InterPro" id="IPR029475">
    <property type="entry name" value="DUF6807"/>
</dbReference>